<dbReference type="EMBL" id="PHAH01000003">
    <property type="protein sequence ID" value="PKM89255.1"/>
    <property type="molecule type" value="Genomic_DNA"/>
</dbReference>
<dbReference type="InterPro" id="IPR029064">
    <property type="entry name" value="Ribosomal_eL30-like_sf"/>
</dbReference>
<evidence type="ECO:0000259" key="4">
    <source>
        <dbReference type="Pfam" id="PF00588"/>
    </source>
</evidence>
<protein>
    <submittedName>
        <fullName evidence="6">rRNA methyltransferase</fullName>
    </submittedName>
</protein>
<dbReference type="GO" id="GO:0008173">
    <property type="term" value="F:RNA methyltransferase activity"/>
    <property type="evidence" value="ECO:0007669"/>
    <property type="project" value="InterPro"/>
</dbReference>
<comment type="caution">
    <text evidence="6">The sequence shown here is derived from an EMBL/GenBank/DDBJ whole genome shotgun (WGS) entry which is preliminary data.</text>
</comment>
<comment type="similarity">
    <text evidence="1">Belongs to the class IV-like SAM-binding methyltransferase superfamily. RNA methyltransferase TrmH family.</text>
</comment>
<dbReference type="Pfam" id="PF00588">
    <property type="entry name" value="SpoU_methylase"/>
    <property type="match status" value="1"/>
</dbReference>
<sequence length="264" mass="29104">MITSSQNTLIKNIVKLRKARARKQQDLVIVDGLREIKVAFDYGFEFVELLHCPDLSSEEWKQAPITPTPVSLEVFKKAAYADNPNGWLALIKPRYRQLEDLKLKANPLVLVLEAVEKPGNLGAMLRTAYAANIDAVIINNLQTDFYNPNVIKASSGHVFSDQVAIADEAETLAWLKKNKIKVHATNITAATPYTDVNWSEGAAIIMGTEATGLSDFWIKAADKNIIIPMQAGIDSLNVSVSAAIIVFEAKRQRDSSNGANIKKK</sequence>
<organism evidence="6 7">
    <name type="scientific">Candidatus Falkowbacteria bacterium HGW-Falkowbacteria-2</name>
    <dbReference type="NCBI Taxonomy" id="2013769"/>
    <lineage>
        <taxon>Bacteria</taxon>
        <taxon>Candidatus Falkowiibacteriota</taxon>
    </lineage>
</organism>
<dbReference type="GO" id="GO:0006396">
    <property type="term" value="P:RNA processing"/>
    <property type="evidence" value="ECO:0007669"/>
    <property type="project" value="InterPro"/>
</dbReference>
<gene>
    <name evidence="6" type="ORF">CVU83_00315</name>
</gene>
<dbReference type="SUPFAM" id="SSF55315">
    <property type="entry name" value="L30e-like"/>
    <property type="match status" value="1"/>
</dbReference>
<dbReference type="CDD" id="cd18104">
    <property type="entry name" value="SpoU-like_RNA-MTase"/>
    <property type="match status" value="1"/>
</dbReference>
<accession>A0A2N2E3E2</accession>
<dbReference type="InterPro" id="IPR051259">
    <property type="entry name" value="rRNA_Methyltransferase"/>
</dbReference>
<dbReference type="InterPro" id="IPR029026">
    <property type="entry name" value="tRNA_m1G_MTases_N"/>
</dbReference>
<evidence type="ECO:0000256" key="1">
    <source>
        <dbReference type="ARBA" id="ARBA00007228"/>
    </source>
</evidence>
<dbReference type="GO" id="GO:0003723">
    <property type="term" value="F:RNA binding"/>
    <property type="evidence" value="ECO:0007669"/>
    <property type="project" value="InterPro"/>
</dbReference>
<reference evidence="6 7" key="1">
    <citation type="journal article" date="2017" name="ISME J.">
        <title>Potential for microbial H2 and metal transformations associated with novel bacteria and archaea in deep terrestrial subsurface sediments.</title>
        <authorList>
            <person name="Hernsdorf A.W."/>
            <person name="Amano Y."/>
            <person name="Miyakawa K."/>
            <person name="Ise K."/>
            <person name="Suzuki Y."/>
            <person name="Anantharaman K."/>
            <person name="Probst A."/>
            <person name="Burstein D."/>
            <person name="Thomas B.C."/>
            <person name="Banfield J.F."/>
        </authorList>
    </citation>
    <scope>NUCLEOTIDE SEQUENCE [LARGE SCALE GENOMIC DNA]</scope>
    <source>
        <strain evidence="6">HGW-Falkowbacteria-2</strain>
    </source>
</reference>
<proteinExistence type="inferred from homology"/>
<dbReference type="GO" id="GO:0032259">
    <property type="term" value="P:methylation"/>
    <property type="evidence" value="ECO:0007669"/>
    <property type="project" value="UniProtKB-KW"/>
</dbReference>
<dbReference type="PANTHER" id="PTHR43191:SF2">
    <property type="entry name" value="RRNA METHYLTRANSFERASE 3, MITOCHONDRIAL"/>
    <property type="match status" value="1"/>
</dbReference>
<evidence type="ECO:0000259" key="5">
    <source>
        <dbReference type="Pfam" id="PF22435"/>
    </source>
</evidence>
<evidence type="ECO:0000256" key="3">
    <source>
        <dbReference type="ARBA" id="ARBA00022679"/>
    </source>
</evidence>
<evidence type="ECO:0000256" key="2">
    <source>
        <dbReference type="ARBA" id="ARBA00022603"/>
    </source>
</evidence>
<evidence type="ECO:0000313" key="6">
    <source>
        <dbReference type="EMBL" id="PKM89255.1"/>
    </source>
</evidence>
<dbReference type="Proteomes" id="UP000233325">
    <property type="component" value="Unassembled WGS sequence"/>
</dbReference>
<keyword evidence="3 6" id="KW-0808">Transferase</keyword>
<dbReference type="SUPFAM" id="SSF75217">
    <property type="entry name" value="alpha/beta knot"/>
    <property type="match status" value="1"/>
</dbReference>
<feature type="domain" description="MRM3-like substrate binding" evidence="5">
    <location>
        <begin position="7"/>
        <end position="89"/>
    </location>
</feature>
<dbReference type="Gene3D" id="3.40.1280.10">
    <property type="match status" value="1"/>
</dbReference>
<keyword evidence="2 6" id="KW-0489">Methyltransferase</keyword>
<name>A0A2N2E3E2_9BACT</name>
<feature type="domain" description="tRNA/rRNA methyltransferase SpoU type" evidence="4">
    <location>
        <begin position="108"/>
        <end position="246"/>
    </location>
</feature>
<dbReference type="Gene3D" id="3.30.1330.30">
    <property type="match status" value="1"/>
</dbReference>
<dbReference type="InterPro" id="IPR029028">
    <property type="entry name" value="Alpha/beta_knot_MTases"/>
</dbReference>
<dbReference type="AlphaFoldDB" id="A0A2N2E3E2"/>
<dbReference type="PANTHER" id="PTHR43191">
    <property type="entry name" value="RRNA METHYLTRANSFERASE 3"/>
    <property type="match status" value="1"/>
</dbReference>
<evidence type="ECO:0000313" key="7">
    <source>
        <dbReference type="Proteomes" id="UP000233325"/>
    </source>
</evidence>
<dbReference type="Pfam" id="PF22435">
    <property type="entry name" value="MRM3-like_sub_bind"/>
    <property type="match status" value="1"/>
</dbReference>
<dbReference type="InterPro" id="IPR001537">
    <property type="entry name" value="SpoU_MeTrfase"/>
</dbReference>
<dbReference type="InterPro" id="IPR053888">
    <property type="entry name" value="MRM3-like_sub_bind"/>
</dbReference>